<dbReference type="EC" id="3.1.1.24" evidence="2"/>
<dbReference type="Gene3D" id="3.40.50.1820">
    <property type="entry name" value="alpha/beta hydrolase"/>
    <property type="match status" value="1"/>
</dbReference>
<comment type="caution">
    <text evidence="2">The sequence shown here is derived from an EMBL/GenBank/DDBJ whole genome shotgun (WGS) entry which is preliminary data.</text>
</comment>
<dbReference type="Proteomes" id="UP000032232">
    <property type="component" value="Unassembled WGS sequence"/>
</dbReference>
<accession>A0A0D1CND7</accession>
<protein>
    <submittedName>
        <fullName evidence="2">CatD_1 protein</fullName>
        <ecNumber evidence="2">3.1.1.24</ecNumber>
    </submittedName>
</protein>
<feature type="domain" description="AB hydrolase-1" evidence="1">
    <location>
        <begin position="26"/>
        <end position="246"/>
    </location>
</feature>
<dbReference type="RefSeq" id="WP_043918826.1">
    <property type="nucleotide sequence ID" value="NZ_FZPF01000006.1"/>
</dbReference>
<dbReference type="OrthoDB" id="9793083at2"/>
<evidence type="ECO:0000313" key="2">
    <source>
        <dbReference type="EMBL" id="KIT16257.1"/>
    </source>
</evidence>
<keyword evidence="2" id="KW-0378">Hydrolase</keyword>
<dbReference type="AlphaFoldDB" id="A0A0D1CND7"/>
<dbReference type="PATRIC" id="fig|935700.4.peg.2076"/>
<dbReference type="Pfam" id="PF12697">
    <property type="entry name" value="Abhydrolase_6"/>
    <property type="match status" value="1"/>
</dbReference>
<dbReference type="SUPFAM" id="SSF53474">
    <property type="entry name" value="alpha/beta-Hydrolases"/>
    <property type="match status" value="1"/>
</dbReference>
<dbReference type="InterPro" id="IPR029058">
    <property type="entry name" value="AB_hydrolase_fold"/>
</dbReference>
<keyword evidence="3" id="KW-1185">Reference proteome</keyword>
<reference evidence="2 3" key="1">
    <citation type="submission" date="2015-02" db="EMBL/GenBank/DDBJ databases">
        <title>Genome Sequence of Jannaschia aquimarina DSM28248, a member of the Roseobacter clade.</title>
        <authorList>
            <person name="Voget S."/>
            <person name="Daniel R."/>
        </authorList>
    </citation>
    <scope>NUCLEOTIDE SEQUENCE [LARGE SCALE GENOMIC DNA]</scope>
    <source>
        <strain evidence="2 3">GSW-M26</strain>
    </source>
</reference>
<evidence type="ECO:0000313" key="3">
    <source>
        <dbReference type="Proteomes" id="UP000032232"/>
    </source>
</evidence>
<sequence length="259" mass="26881">MFEEVRGTALRVRRRKAEAGAPEVAFIHALGAGLWAWEGVAERLPRDWGLTLYDMRGHGLSGGAGPRLADHAADLLALAPKGAILCGLSIGGQIAMRAALDEPGRIRGLVLCATAAKIGDAARYSERAARVRREGMALFAREQVRRWFSEGFAAAHPEIVAGARHALSAQPVEGYTAACAAIGATDLTPDLARLALPCLCLGGGQDPSTGPDTIRALAAALPNARAEVLDGVGHLPPVEAPDVVANLIAGFCAGLHSVP</sequence>
<evidence type="ECO:0000259" key="1">
    <source>
        <dbReference type="Pfam" id="PF12697"/>
    </source>
</evidence>
<dbReference type="STRING" id="935700.jaqu_20090"/>
<organism evidence="2 3">
    <name type="scientific">Jannaschia aquimarina</name>
    <dbReference type="NCBI Taxonomy" id="935700"/>
    <lineage>
        <taxon>Bacteria</taxon>
        <taxon>Pseudomonadati</taxon>
        <taxon>Pseudomonadota</taxon>
        <taxon>Alphaproteobacteria</taxon>
        <taxon>Rhodobacterales</taxon>
        <taxon>Roseobacteraceae</taxon>
        <taxon>Jannaschia</taxon>
    </lineage>
</organism>
<dbReference type="PANTHER" id="PTHR43689">
    <property type="entry name" value="HYDROLASE"/>
    <property type="match status" value="1"/>
</dbReference>
<dbReference type="PANTHER" id="PTHR43689:SF8">
    <property type="entry name" value="ALPHA_BETA-HYDROLASES SUPERFAMILY PROTEIN"/>
    <property type="match status" value="1"/>
</dbReference>
<dbReference type="InterPro" id="IPR000073">
    <property type="entry name" value="AB_hydrolase_1"/>
</dbReference>
<proteinExistence type="predicted"/>
<name>A0A0D1CND7_9RHOB</name>
<gene>
    <name evidence="2" type="primary">catD_1</name>
    <name evidence="2" type="ORF">jaqu_20090</name>
</gene>
<dbReference type="EMBL" id="JYFE01000037">
    <property type="protein sequence ID" value="KIT16257.1"/>
    <property type="molecule type" value="Genomic_DNA"/>
</dbReference>
<dbReference type="GO" id="GO:0047570">
    <property type="term" value="F:3-oxoadipate enol-lactonase activity"/>
    <property type="evidence" value="ECO:0007669"/>
    <property type="project" value="UniProtKB-EC"/>
</dbReference>